<keyword evidence="10 11" id="KW-0739">Sodium transport</keyword>
<evidence type="ECO:0000256" key="2">
    <source>
        <dbReference type="ARBA" id="ARBA00022448"/>
    </source>
</evidence>
<dbReference type="NCBIfam" id="TIGR00773">
    <property type="entry name" value="NhaA"/>
    <property type="match status" value="1"/>
</dbReference>
<feature type="transmembrane region" description="Helical" evidence="11">
    <location>
        <begin position="139"/>
        <end position="157"/>
    </location>
</feature>
<feature type="transmembrane region" description="Helical" evidence="11">
    <location>
        <begin position="194"/>
        <end position="211"/>
    </location>
</feature>
<evidence type="ECO:0000256" key="11">
    <source>
        <dbReference type="HAMAP-Rule" id="MF_01844"/>
    </source>
</evidence>
<evidence type="ECO:0000256" key="4">
    <source>
        <dbReference type="ARBA" id="ARBA00022475"/>
    </source>
</evidence>
<dbReference type="PANTHER" id="PTHR30341:SF0">
    <property type="entry name" value="NA(+)_H(+) ANTIPORTER NHAA"/>
    <property type="match status" value="1"/>
</dbReference>
<evidence type="ECO:0000256" key="10">
    <source>
        <dbReference type="ARBA" id="ARBA00023201"/>
    </source>
</evidence>
<keyword evidence="6 11" id="KW-1133">Transmembrane helix</keyword>
<dbReference type="Proteomes" id="UP000280726">
    <property type="component" value="Unassembled WGS sequence"/>
</dbReference>
<keyword evidence="5 11" id="KW-0812">Transmembrane</keyword>
<protein>
    <recommendedName>
        <fullName evidence="11">Na(+)/H(+) antiporter NhaA</fullName>
    </recommendedName>
    <alternativeName>
        <fullName evidence="11">Sodium/proton antiporter NhaA</fullName>
    </alternativeName>
</protein>
<evidence type="ECO:0000256" key="5">
    <source>
        <dbReference type="ARBA" id="ARBA00022692"/>
    </source>
</evidence>
<feature type="transmembrane region" description="Helical" evidence="11">
    <location>
        <begin position="164"/>
        <end position="188"/>
    </location>
</feature>
<comment type="catalytic activity">
    <reaction evidence="11">
        <text>Na(+)(in) + 2 H(+)(out) = Na(+)(out) + 2 H(+)(in)</text>
        <dbReference type="Rhea" id="RHEA:29251"/>
        <dbReference type="ChEBI" id="CHEBI:15378"/>
        <dbReference type="ChEBI" id="CHEBI:29101"/>
    </reaction>
</comment>
<keyword evidence="3 11" id="KW-0050">Antiport</keyword>
<feature type="transmembrane region" description="Helical" evidence="11">
    <location>
        <begin position="342"/>
        <end position="363"/>
    </location>
</feature>
<feature type="transmembrane region" description="Helical" evidence="11">
    <location>
        <begin position="103"/>
        <end position="127"/>
    </location>
</feature>
<dbReference type="InterPro" id="IPR023171">
    <property type="entry name" value="Na/H_antiporter_dom_sf"/>
</dbReference>
<keyword evidence="14" id="KW-1185">Reference proteome</keyword>
<comment type="subcellular location">
    <subcellularLocation>
        <location evidence="1">Cell inner membrane</location>
        <topology evidence="1">Multi-pass membrane protein</topology>
    </subcellularLocation>
    <subcellularLocation>
        <location evidence="11">Cell membrane</location>
        <topology evidence="11">Multi-pass membrane protein</topology>
    </subcellularLocation>
</comment>
<evidence type="ECO:0000313" key="13">
    <source>
        <dbReference type="EMBL" id="RPF28807.1"/>
    </source>
</evidence>
<comment type="caution">
    <text evidence="13">The sequence shown here is derived from an EMBL/GenBank/DDBJ whole genome shotgun (WGS) entry which is preliminary data.</text>
</comment>
<comment type="similarity">
    <text evidence="11">Belongs to the NhaA Na(+)/H(+) (TC 2.A.33) antiporter family.</text>
</comment>
<keyword evidence="2 11" id="KW-0813">Transport</keyword>
<reference evidence="13 14" key="1">
    <citation type="submission" date="2018-11" db="EMBL/GenBank/DDBJ databases">
        <title>Sequencing the genomes of 1000 actinobacteria strains.</title>
        <authorList>
            <person name="Klenk H.-P."/>
        </authorList>
    </citation>
    <scope>NUCLEOTIDE SEQUENCE [LARGE SCALE GENOMIC DNA]</scope>
    <source>
        <strain evidence="13 14">DSM 14418</strain>
    </source>
</reference>
<keyword evidence="9 11" id="KW-0472">Membrane</keyword>
<dbReference type="Pfam" id="PF06965">
    <property type="entry name" value="Na_H_antiport_1"/>
    <property type="match status" value="1"/>
</dbReference>
<feature type="region of interest" description="Disordered" evidence="12">
    <location>
        <begin position="407"/>
        <end position="458"/>
    </location>
</feature>
<keyword evidence="4 11" id="KW-1003">Cell membrane</keyword>
<gene>
    <name evidence="11" type="primary">nhaA</name>
    <name evidence="13" type="ORF">EDD32_3353</name>
</gene>
<feature type="compositionally biased region" description="Basic and acidic residues" evidence="12">
    <location>
        <begin position="407"/>
        <end position="440"/>
    </location>
</feature>
<feature type="transmembrane region" description="Helical" evidence="11">
    <location>
        <begin position="216"/>
        <end position="232"/>
    </location>
</feature>
<dbReference type="GO" id="GO:0015385">
    <property type="term" value="F:sodium:proton antiporter activity"/>
    <property type="evidence" value="ECO:0007669"/>
    <property type="project" value="UniProtKB-UniRule"/>
</dbReference>
<comment type="function">
    <text evidence="11">Na(+)/H(+) antiporter that extrudes sodium in exchange for external protons.</text>
</comment>
<evidence type="ECO:0000256" key="8">
    <source>
        <dbReference type="ARBA" id="ARBA00023065"/>
    </source>
</evidence>
<evidence type="ECO:0000256" key="12">
    <source>
        <dbReference type="SAM" id="MobiDB-lite"/>
    </source>
</evidence>
<feature type="transmembrane region" description="Helical" evidence="11">
    <location>
        <begin position="28"/>
        <end position="46"/>
    </location>
</feature>
<feature type="transmembrane region" description="Helical" evidence="11">
    <location>
        <begin position="304"/>
        <end position="330"/>
    </location>
</feature>
<dbReference type="PANTHER" id="PTHR30341">
    <property type="entry name" value="SODIUM ION/PROTON ANTIPORTER NHAA-RELATED"/>
    <property type="match status" value="1"/>
</dbReference>
<proteinExistence type="inferred from homology"/>
<organism evidence="13 14">
    <name type="scientific">Georgenia muralis</name>
    <dbReference type="NCBI Taxonomy" id="154117"/>
    <lineage>
        <taxon>Bacteria</taxon>
        <taxon>Bacillati</taxon>
        <taxon>Actinomycetota</taxon>
        <taxon>Actinomycetes</taxon>
        <taxon>Micrococcales</taxon>
        <taxon>Bogoriellaceae</taxon>
        <taxon>Georgenia</taxon>
    </lineage>
</organism>
<evidence type="ECO:0000256" key="7">
    <source>
        <dbReference type="ARBA" id="ARBA00023053"/>
    </source>
</evidence>
<feature type="transmembrane region" description="Helical" evidence="11">
    <location>
        <begin position="375"/>
        <end position="397"/>
    </location>
</feature>
<feature type="transmembrane region" description="Helical" evidence="11">
    <location>
        <begin position="275"/>
        <end position="292"/>
    </location>
</feature>
<feature type="compositionally biased region" description="Low complexity" evidence="12">
    <location>
        <begin position="447"/>
        <end position="458"/>
    </location>
</feature>
<evidence type="ECO:0000256" key="1">
    <source>
        <dbReference type="ARBA" id="ARBA00004429"/>
    </source>
</evidence>
<dbReference type="GO" id="GO:0006885">
    <property type="term" value="P:regulation of pH"/>
    <property type="evidence" value="ECO:0007669"/>
    <property type="project" value="UniProtKB-UniRule"/>
</dbReference>
<sequence length="458" mass="48182">MPGVQHHVPTLHPHDRRGLKARLQDERFAGALLLVGAVVALVWANSPWRESYHALTGTVVGPAALRLDLSLGTWAADGLLAIFFFVVGLELKTEFVTGSLRKFSHALLPMLAAVLGMAVPALIYAGVQAFTDSGGGRGWAIPTATDIAFALALLGIFGRGLPPAVRVFLMTLAVVDDLLAITVIAVFYTEEIHFLPLAGALAVIAVFAAAVQRRVHAWWVLVPLALVAWVLMHESGVHATVAGVLLGMSVPARTRGGEHESMTHAFVDRVQPWSAGLVLPVFAFFAAGVSVVDSGGLGDVLGDPISIGVMAGLVLGKPLGIWGGVALIVRTTRLKLGNGMDLPDLAGVSMLAGIGFTVSLLIAELSFGSTAEGDHAKFAVILASVISAAAGAVALRLRARTRIRGRAAEESEHAELHHGSAGSDRLEHPARPAEHPERRDGRRRGASRPTTRGTGRRP</sequence>
<evidence type="ECO:0000256" key="6">
    <source>
        <dbReference type="ARBA" id="ARBA00022989"/>
    </source>
</evidence>
<keyword evidence="7 11" id="KW-0915">Sodium</keyword>
<evidence type="ECO:0000313" key="14">
    <source>
        <dbReference type="Proteomes" id="UP000280726"/>
    </source>
</evidence>
<feature type="transmembrane region" description="Helical" evidence="11">
    <location>
        <begin position="238"/>
        <end position="254"/>
    </location>
</feature>
<dbReference type="GO" id="GO:0005886">
    <property type="term" value="C:plasma membrane"/>
    <property type="evidence" value="ECO:0007669"/>
    <property type="project" value="UniProtKB-SubCell"/>
</dbReference>
<evidence type="ECO:0000256" key="9">
    <source>
        <dbReference type="ARBA" id="ARBA00023136"/>
    </source>
</evidence>
<evidence type="ECO:0000256" key="3">
    <source>
        <dbReference type="ARBA" id="ARBA00022449"/>
    </source>
</evidence>
<name>A0A3N4Z970_9MICO</name>
<dbReference type="InterPro" id="IPR004670">
    <property type="entry name" value="NhaA"/>
</dbReference>
<dbReference type="RefSeq" id="WP_211338871.1">
    <property type="nucleotide sequence ID" value="NZ_RKRA01000001.1"/>
</dbReference>
<dbReference type="HAMAP" id="MF_01844">
    <property type="entry name" value="NhaA"/>
    <property type="match status" value="1"/>
</dbReference>
<dbReference type="AlphaFoldDB" id="A0A3N4Z970"/>
<accession>A0A3N4Z970</accession>
<keyword evidence="8 11" id="KW-0406">Ion transport</keyword>
<feature type="transmembrane region" description="Helical" evidence="11">
    <location>
        <begin position="71"/>
        <end position="91"/>
    </location>
</feature>
<dbReference type="EMBL" id="RKRA01000001">
    <property type="protein sequence ID" value="RPF28807.1"/>
    <property type="molecule type" value="Genomic_DNA"/>
</dbReference>
<dbReference type="Gene3D" id="1.20.1530.10">
    <property type="entry name" value="Na+/H+ antiporter like domain"/>
    <property type="match status" value="1"/>
</dbReference>